<keyword evidence="5" id="KW-0378">Hydrolase</keyword>
<evidence type="ECO:0000256" key="4">
    <source>
        <dbReference type="ARBA" id="ARBA00022723"/>
    </source>
</evidence>
<evidence type="ECO:0000256" key="5">
    <source>
        <dbReference type="ARBA" id="ARBA00022801"/>
    </source>
</evidence>
<dbReference type="GO" id="GO:0005737">
    <property type="term" value="C:cytoplasm"/>
    <property type="evidence" value="ECO:0007669"/>
    <property type="project" value="TreeGrafter"/>
</dbReference>
<dbReference type="SUPFAM" id="SSF51556">
    <property type="entry name" value="Metallo-dependent hydrolases"/>
    <property type="match status" value="1"/>
</dbReference>
<dbReference type="PIRSF" id="PIRSF001237">
    <property type="entry name" value="DHOdimr"/>
    <property type="match status" value="1"/>
</dbReference>
<dbReference type="InterPro" id="IPR002195">
    <property type="entry name" value="Dihydroorotase_CS"/>
</dbReference>
<evidence type="ECO:0000256" key="6">
    <source>
        <dbReference type="ARBA" id="ARBA00022833"/>
    </source>
</evidence>
<keyword evidence="6" id="KW-0862">Zinc</keyword>
<dbReference type="PANTHER" id="PTHR43137">
    <property type="entry name" value="DIHYDROOROTASE"/>
    <property type="match status" value="1"/>
</dbReference>
<dbReference type="GO" id="GO:0046872">
    <property type="term" value="F:metal ion binding"/>
    <property type="evidence" value="ECO:0007669"/>
    <property type="project" value="UniProtKB-KW"/>
</dbReference>
<evidence type="ECO:0000256" key="7">
    <source>
        <dbReference type="ARBA" id="ARBA00022975"/>
    </source>
</evidence>
<evidence type="ECO:0000256" key="3">
    <source>
        <dbReference type="ARBA" id="ARBA00012860"/>
    </source>
</evidence>
<comment type="pathway">
    <text evidence="1">Pyrimidine metabolism; UMP biosynthesis via de novo pathway; (S)-dihydroorotate from bicarbonate: step 3/3.</text>
</comment>
<evidence type="ECO:0000256" key="1">
    <source>
        <dbReference type="ARBA" id="ARBA00004880"/>
    </source>
</evidence>
<dbReference type="InterPro" id="IPR032466">
    <property type="entry name" value="Metal_Hydrolase"/>
</dbReference>
<keyword evidence="10" id="KW-1185">Reference proteome</keyword>
<dbReference type="PANTHER" id="PTHR43137:SF1">
    <property type="entry name" value="DIHYDROOROTASE"/>
    <property type="match status" value="1"/>
</dbReference>
<dbReference type="NCBIfam" id="TIGR00856">
    <property type="entry name" value="pyrC_dimer"/>
    <property type="match status" value="1"/>
</dbReference>
<dbReference type="InterPro" id="IPR006680">
    <property type="entry name" value="Amidohydro-rel"/>
</dbReference>
<dbReference type="Pfam" id="PF04909">
    <property type="entry name" value="Amidohydro_2"/>
    <property type="match status" value="1"/>
</dbReference>
<dbReference type="Proteomes" id="UP000013776">
    <property type="component" value="Unassembled WGS sequence"/>
</dbReference>
<dbReference type="OrthoDB" id="1670005at2759"/>
<dbReference type="InterPro" id="IPR004721">
    <property type="entry name" value="DHOdimr"/>
</dbReference>
<evidence type="ECO:0000313" key="9">
    <source>
        <dbReference type="EMBL" id="CCG81415.1"/>
    </source>
</evidence>
<dbReference type="eggNOG" id="KOG2902">
    <property type="taxonomic scope" value="Eukaryota"/>
</dbReference>
<dbReference type="VEuPathDB" id="FungiDB:TAPDE_001182"/>
<comment type="caution">
    <text evidence="9">The sequence shown here is derived from an EMBL/GenBank/DDBJ whole genome shotgun (WGS) entry which is preliminary data.</text>
</comment>
<dbReference type="STRING" id="1097556.R4X7M9"/>
<evidence type="ECO:0000259" key="8">
    <source>
        <dbReference type="Pfam" id="PF04909"/>
    </source>
</evidence>
<comment type="similarity">
    <text evidence="2">Belongs to the metallo-dependent hydrolases superfamily. DHOase family. Class II DHOase subfamily.</text>
</comment>
<name>R4X7M9_TAPDE</name>
<accession>R4X7M9</accession>
<dbReference type="EMBL" id="CAHR02000039">
    <property type="protein sequence ID" value="CCG81415.1"/>
    <property type="molecule type" value="Genomic_DNA"/>
</dbReference>
<reference evidence="9 10" key="1">
    <citation type="journal article" date="2013" name="MBio">
        <title>Genome sequencing of the plant pathogen Taphrina deformans, the causal agent of peach leaf curl.</title>
        <authorList>
            <person name="Cisse O.H."/>
            <person name="Almeida J.M.G.C.F."/>
            <person name="Fonseca A."/>
            <person name="Kumar A.A."/>
            <person name="Salojaervi J."/>
            <person name="Overmyer K."/>
            <person name="Hauser P.M."/>
            <person name="Pagni M."/>
        </authorList>
    </citation>
    <scope>NUCLEOTIDE SEQUENCE [LARGE SCALE GENOMIC DNA]</scope>
    <source>
        <strain evidence="10">PYCC 5710 / ATCC 11124 / CBS 356.35 / IMI 108563 / JCM 9778 / NBRC 8474</strain>
    </source>
</reference>
<organism evidence="9 10">
    <name type="scientific">Taphrina deformans (strain PYCC 5710 / ATCC 11124 / CBS 356.35 / IMI 108563 / JCM 9778 / NBRC 8474)</name>
    <name type="common">Peach leaf curl fungus</name>
    <name type="synonym">Lalaria deformans</name>
    <dbReference type="NCBI Taxonomy" id="1097556"/>
    <lineage>
        <taxon>Eukaryota</taxon>
        <taxon>Fungi</taxon>
        <taxon>Dikarya</taxon>
        <taxon>Ascomycota</taxon>
        <taxon>Taphrinomycotina</taxon>
        <taxon>Taphrinomycetes</taxon>
        <taxon>Taphrinales</taxon>
        <taxon>Taphrinaceae</taxon>
        <taxon>Taphrina</taxon>
    </lineage>
</organism>
<gene>
    <name evidence="9" type="ORF">TAPDE_001182</name>
</gene>
<keyword evidence="7" id="KW-0665">Pyrimidine biosynthesis</keyword>
<dbReference type="AlphaFoldDB" id="R4X7M9"/>
<dbReference type="EC" id="3.5.2.3" evidence="3"/>
<dbReference type="GO" id="GO:0006207">
    <property type="term" value="P:'de novo' pyrimidine nucleobase biosynthetic process"/>
    <property type="evidence" value="ECO:0007669"/>
    <property type="project" value="TreeGrafter"/>
</dbReference>
<evidence type="ECO:0000256" key="2">
    <source>
        <dbReference type="ARBA" id="ARBA00005631"/>
    </source>
</evidence>
<dbReference type="GO" id="GO:0004151">
    <property type="term" value="F:dihydroorotase activity"/>
    <property type="evidence" value="ECO:0007669"/>
    <property type="project" value="UniProtKB-EC"/>
</dbReference>
<sequence>MTTTIELPALADYHVHLRQGEMMKNVVPSVRRGGCNIAYVMPNLVPPVTTVSQALSYKQELEALEPNVRFLMTLYLSPEITPEVVEDAAKAGISGVKSYPKGATTNSQNGIESYEPFYPTFAAMERCGLVLNIHGEVPPASAGGDVTVMTAEHAFLPTLLDLSKRFPDLRIVLEHCTTAAAIQTVLQAGPNVAGTITAHHLFLTVDQWVDNPFSYCKPVAKLPSDRAALLEAAVSGNPKFFLGSDSAPHPRSAKVGGKRVAAGVYTQPYILPYVATAFDKLNKLDMLENFACRYGRKFYGHEEVGVQEKVKLVKRTASVEEEISGVVPFMAGEDLAWQVEWA</sequence>
<keyword evidence="4" id="KW-0479">Metal-binding</keyword>
<feature type="domain" description="Amidohydrolase-related" evidence="8">
    <location>
        <begin position="59"/>
        <end position="213"/>
    </location>
</feature>
<dbReference type="HAMAP" id="MF_00219">
    <property type="entry name" value="PyrC_classII"/>
    <property type="match status" value="1"/>
</dbReference>
<protein>
    <recommendedName>
        <fullName evidence="3">dihydroorotase</fullName>
        <ecNumber evidence="3">3.5.2.3</ecNumber>
    </recommendedName>
</protein>
<evidence type="ECO:0000313" key="10">
    <source>
        <dbReference type="Proteomes" id="UP000013776"/>
    </source>
</evidence>
<dbReference type="PROSITE" id="PS00482">
    <property type="entry name" value="DIHYDROOROTASE_1"/>
    <property type="match status" value="1"/>
</dbReference>
<dbReference type="GO" id="GO:0044205">
    <property type="term" value="P:'de novo' UMP biosynthetic process"/>
    <property type="evidence" value="ECO:0007669"/>
    <property type="project" value="UniProtKB-UniPathway"/>
</dbReference>
<dbReference type="UniPathway" id="UPA00070">
    <property type="reaction ID" value="UER00117"/>
</dbReference>
<dbReference type="Gene3D" id="3.20.20.140">
    <property type="entry name" value="Metal-dependent hydrolases"/>
    <property type="match status" value="1"/>
</dbReference>
<proteinExistence type="inferred from homology"/>
<dbReference type="CDD" id="cd01294">
    <property type="entry name" value="DHOase"/>
    <property type="match status" value="1"/>
</dbReference>
<dbReference type="PROSITE" id="PS00483">
    <property type="entry name" value="DIHYDROOROTASE_2"/>
    <property type="match status" value="1"/>
</dbReference>